<sequence>MVIQGMNVTGSNNTIIEGSGNHTNNNSPTSDNSGASGNYGASGNTSPIVPTTSPAFPAPEPVAREEQQKSGDEGRSIMQALSEFATGKISGRKGSGAST</sequence>
<dbReference type="EMBL" id="BMJA01000001">
    <property type="protein sequence ID" value="GGA23371.1"/>
    <property type="molecule type" value="Genomic_DNA"/>
</dbReference>
<organism evidence="2 3">
    <name type="scientific">Dyella nitratireducens</name>
    <dbReference type="NCBI Taxonomy" id="1849580"/>
    <lineage>
        <taxon>Bacteria</taxon>
        <taxon>Pseudomonadati</taxon>
        <taxon>Pseudomonadota</taxon>
        <taxon>Gammaproteobacteria</taxon>
        <taxon>Lysobacterales</taxon>
        <taxon>Rhodanobacteraceae</taxon>
        <taxon>Dyella</taxon>
    </lineage>
</organism>
<feature type="compositionally biased region" description="Low complexity" evidence="1">
    <location>
        <begin position="30"/>
        <end position="44"/>
    </location>
</feature>
<accession>A0ABQ1FMX9</accession>
<name>A0ABQ1FMX9_9GAMM</name>
<evidence type="ECO:0000313" key="3">
    <source>
        <dbReference type="Proteomes" id="UP000620046"/>
    </source>
</evidence>
<protein>
    <submittedName>
        <fullName evidence="2">Uncharacterized protein</fullName>
    </submittedName>
</protein>
<feature type="region of interest" description="Disordered" evidence="1">
    <location>
        <begin position="1"/>
        <end position="99"/>
    </location>
</feature>
<evidence type="ECO:0000256" key="1">
    <source>
        <dbReference type="SAM" id="MobiDB-lite"/>
    </source>
</evidence>
<keyword evidence="3" id="KW-1185">Reference proteome</keyword>
<feature type="compositionally biased region" description="Polar residues" evidence="1">
    <location>
        <begin position="1"/>
        <end position="29"/>
    </location>
</feature>
<proteinExistence type="predicted"/>
<evidence type="ECO:0000313" key="2">
    <source>
        <dbReference type="EMBL" id="GGA23371.1"/>
    </source>
</evidence>
<feature type="compositionally biased region" description="Basic and acidic residues" evidence="1">
    <location>
        <begin position="62"/>
        <end position="75"/>
    </location>
</feature>
<feature type="compositionally biased region" description="Polar residues" evidence="1">
    <location>
        <begin position="45"/>
        <end position="54"/>
    </location>
</feature>
<dbReference type="Proteomes" id="UP000620046">
    <property type="component" value="Unassembled WGS sequence"/>
</dbReference>
<gene>
    <name evidence="2" type="ORF">GCM10010981_09600</name>
</gene>
<comment type="caution">
    <text evidence="2">The sequence shown here is derived from an EMBL/GenBank/DDBJ whole genome shotgun (WGS) entry which is preliminary data.</text>
</comment>
<reference evidence="3" key="1">
    <citation type="journal article" date="2019" name="Int. J. Syst. Evol. Microbiol.">
        <title>The Global Catalogue of Microorganisms (GCM) 10K type strain sequencing project: providing services to taxonomists for standard genome sequencing and annotation.</title>
        <authorList>
            <consortium name="The Broad Institute Genomics Platform"/>
            <consortium name="The Broad Institute Genome Sequencing Center for Infectious Disease"/>
            <person name="Wu L."/>
            <person name="Ma J."/>
        </authorList>
    </citation>
    <scope>NUCLEOTIDE SEQUENCE [LARGE SCALE GENOMIC DNA]</scope>
    <source>
        <strain evidence="3">CGMCC 1.15439</strain>
    </source>
</reference>